<dbReference type="AlphaFoldDB" id="A0A814HIX2"/>
<comment type="caution">
    <text evidence="3">The sequence shown here is derived from an EMBL/GenBank/DDBJ whole genome shotgun (WGS) entry which is preliminary data.</text>
</comment>
<dbReference type="EMBL" id="CAJNOK010006162">
    <property type="protein sequence ID" value="CAF0995374.1"/>
    <property type="molecule type" value="Genomic_DNA"/>
</dbReference>
<evidence type="ECO:0000313" key="5">
    <source>
        <dbReference type="EMBL" id="CAF3781954.1"/>
    </source>
</evidence>
<proteinExistence type="predicted"/>
<name>A0A814HIX2_9BILA</name>
<evidence type="ECO:0000313" key="3">
    <source>
        <dbReference type="EMBL" id="CAF1010631.1"/>
    </source>
</evidence>
<dbReference type="OrthoDB" id="10026289at2759"/>
<dbReference type="EMBL" id="CAJOBA010006169">
    <property type="protein sequence ID" value="CAF3765094.1"/>
    <property type="molecule type" value="Genomic_DNA"/>
</dbReference>
<dbReference type="Proteomes" id="UP000682733">
    <property type="component" value="Unassembled WGS sequence"/>
</dbReference>
<feature type="region of interest" description="Disordered" evidence="1">
    <location>
        <begin position="96"/>
        <end position="117"/>
    </location>
</feature>
<evidence type="ECO:0000313" key="2">
    <source>
        <dbReference type="EMBL" id="CAF0995374.1"/>
    </source>
</evidence>
<evidence type="ECO:0000256" key="1">
    <source>
        <dbReference type="SAM" id="MobiDB-lite"/>
    </source>
</evidence>
<dbReference type="EMBL" id="CAJOBC010003402">
    <property type="protein sequence ID" value="CAF3781954.1"/>
    <property type="molecule type" value="Genomic_DNA"/>
</dbReference>
<dbReference type="Proteomes" id="UP000677228">
    <property type="component" value="Unassembled WGS sequence"/>
</dbReference>
<dbReference type="EMBL" id="CAJNOQ010003402">
    <property type="protein sequence ID" value="CAF1010631.1"/>
    <property type="molecule type" value="Genomic_DNA"/>
</dbReference>
<keyword evidence="6" id="KW-1185">Reference proteome</keyword>
<evidence type="ECO:0000313" key="4">
    <source>
        <dbReference type="EMBL" id="CAF3765094.1"/>
    </source>
</evidence>
<reference evidence="3" key="1">
    <citation type="submission" date="2021-02" db="EMBL/GenBank/DDBJ databases">
        <authorList>
            <person name="Nowell W R."/>
        </authorList>
    </citation>
    <scope>NUCLEOTIDE SEQUENCE</scope>
</reference>
<dbReference type="Proteomes" id="UP000681722">
    <property type="component" value="Unassembled WGS sequence"/>
</dbReference>
<evidence type="ECO:0000313" key="6">
    <source>
        <dbReference type="Proteomes" id="UP000663829"/>
    </source>
</evidence>
<protein>
    <submittedName>
        <fullName evidence="3">Uncharacterized protein</fullName>
    </submittedName>
</protein>
<accession>A0A814HIX2</accession>
<dbReference type="Proteomes" id="UP000663829">
    <property type="component" value="Unassembled WGS sequence"/>
</dbReference>
<sequence length="427" mass="47958">MLSKHQQKQKKTKPIESPVSNVFHLSQDVMAARVFSIVQTTTTNYAQRPLRMTNLKCSLVRTSDKSKKENFDAAMKELSDFLDQAEQVQIHESTIRPAAKRLRSSPPSPTALEQSQSTITRFASHDSYLKPFPPVPPVSPPQTSLLLVPQNDNDYSFFQDACLSEWNTPPSNRKMASVITTPVTTAIVCETVKKNRTMSSPVTIFPSSKKSTVVETITTIQDPTETVIKQEKQLPITTTSNMIDWGDDGIDDWLSQIPMESLVNESLKPKKPLSVEQTDEITRVVCDDSLLNESKTEYNTLTKEHNEAFKTFVNPNNDLNDTTTIDMSVTTLQSPKDFVPPRPSPPITTKSVAAIHRTTTDPLPTHCYLQQKHELNELERARSDSVSQSTSTFTVVKKLCTPEEIEQKRLAALQKRKQSSVAEVKKR</sequence>
<organism evidence="3 6">
    <name type="scientific">Didymodactylos carnosus</name>
    <dbReference type="NCBI Taxonomy" id="1234261"/>
    <lineage>
        <taxon>Eukaryota</taxon>
        <taxon>Metazoa</taxon>
        <taxon>Spiralia</taxon>
        <taxon>Gnathifera</taxon>
        <taxon>Rotifera</taxon>
        <taxon>Eurotatoria</taxon>
        <taxon>Bdelloidea</taxon>
        <taxon>Philodinida</taxon>
        <taxon>Philodinidae</taxon>
        <taxon>Didymodactylos</taxon>
    </lineage>
</organism>
<gene>
    <name evidence="3" type="ORF">GPM918_LOCUS14248</name>
    <name evidence="2" type="ORF">OVA965_LOCUS14283</name>
    <name evidence="5" type="ORF">SRO942_LOCUS14248</name>
    <name evidence="4" type="ORF">TMI583_LOCUS14286</name>
</gene>